<dbReference type="RefSeq" id="WP_107958475.1">
    <property type="nucleotide sequence ID" value="NZ_QAOG01000004.1"/>
</dbReference>
<evidence type="ECO:0000313" key="1">
    <source>
        <dbReference type="EMBL" id="PTQ59745.1"/>
    </source>
</evidence>
<gene>
    <name evidence="1" type="ORF">C8J26_2597</name>
</gene>
<name>A0A2T5GKA0_9SPHN</name>
<proteinExistence type="predicted"/>
<organism evidence="1 2">
    <name type="scientific">Sphingomonas aurantiaca</name>
    <dbReference type="NCBI Taxonomy" id="185949"/>
    <lineage>
        <taxon>Bacteria</taxon>
        <taxon>Pseudomonadati</taxon>
        <taxon>Pseudomonadota</taxon>
        <taxon>Alphaproteobacteria</taxon>
        <taxon>Sphingomonadales</taxon>
        <taxon>Sphingomonadaceae</taxon>
        <taxon>Sphingomonas</taxon>
    </lineage>
</organism>
<accession>A0A2T5GKA0</accession>
<protein>
    <recommendedName>
        <fullName evidence="3">Tail terminator</fullName>
    </recommendedName>
</protein>
<dbReference type="AlphaFoldDB" id="A0A2T5GKA0"/>
<reference evidence="1 2" key="1">
    <citation type="submission" date="2018-04" db="EMBL/GenBank/DDBJ databases">
        <title>Genomic Encyclopedia of Type Strains, Phase III (KMG-III): the genomes of soil and plant-associated and newly described type strains.</title>
        <authorList>
            <person name="Whitman W."/>
        </authorList>
    </citation>
    <scope>NUCLEOTIDE SEQUENCE [LARGE SCALE GENOMIC DNA]</scope>
    <source>
        <strain evidence="1 2">MA101b</strain>
    </source>
</reference>
<dbReference type="Proteomes" id="UP000244189">
    <property type="component" value="Unassembled WGS sequence"/>
</dbReference>
<sequence length="146" mass="15478">MSKKLDILKRLKLLTAVAVPLAEVVGLDGDEAPPARVPANGRIVIRTGDPGEPEVDLSPLAYNWSHRIPIEFTAVSTATQTSEEALDAMLVRFGAAIAANRHLGGLCEWLSISAPGSEDIFTEGAEPPRGAELVLTATYVTDSELS</sequence>
<comment type="caution">
    <text evidence="1">The sequence shown here is derived from an EMBL/GenBank/DDBJ whole genome shotgun (WGS) entry which is preliminary data.</text>
</comment>
<evidence type="ECO:0008006" key="3">
    <source>
        <dbReference type="Google" id="ProtNLM"/>
    </source>
</evidence>
<keyword evidence="2" id="KW-1185">Reference proteome</keyword>
<dbReference type="EMBL" id="QAOG01000004">
    <property type="protein sequence ID" value="PTQ59745.1"/>
    <property type="molecule type" value="Genomic_DNA"/>
</dbReference>
<evidence type="ECO:0000313" key="2">
    <source>
        <dbReference type="Proteomes" id="UP000244189"/>
    </source>
</evidence>